<feature type="domain" description="MoxR-vWA-beta-propeller ternary system" evidence="1">
    <location>
        <begin position="25"/>
        <end position="266"/>
    </location>
</feature>
<dbReference type="Proteomes" id="UP000325286">
    <property type="component" value="Chromosome"/>
</dbReference>
<dbReference type="EMBL" id="CP042914">
    <property type="protein sequence ID" value="QEG39809.1"/>
    <property type="molecule type" value="Genomic_DNA"/>
</dbReference>
<proteinExistence type="predicted"/>
<evidence type="ECO:0000259" key="1">
    <source>
        <dbReference type="Pfam" id="PF19918"/>
    </source>
</evidence>
<organism evidence="2 3">
    <name type="scientific">Roseimaritima ulvae</name>
    <dbReference type="NCBI Taxonomy" id="980254"/>
    <lineage>
        <taxon>Bacteria</taxon>
        <taxon>Pseudomonadati</taxon>
        <taxon>Planctomycetota</taxon>
        <taxon>Planctomycetia</taxon>
        <taxon>Pirellulales</taxon>
        <taxon>Pirellulaceae</taxon>
        <taxon>Roseimaritima</taxon>
    </lineage>
</organism>
<sequence length="270" mass="29556">MLHATGKSAPAAMRYVRLWQPLDASLVGELLVAGAELAQHEQVVWLRLPASQSGSQELLRKLPGGHYLDVQAEATDEAASGARTLLRRPGQQVPTASLPGDLSWQLIDQCFDFALPAPGIGAQAALQERPPLRLERGGNQRTAAAMIVSLSELAAWVDTAAAVRMQPLLWLRRADQALVFGTPLPPLDGVLFAACEQVLLPVGFRWQPDLPASSVFRAFCHYHCNGTAANVDQQSDAAWLIWESNRRWRLVDDDDWVSLTRASVRAAQEK</sequence>
<protein>
    <recommendedName>
        <fullName evidence="1">MoxR-vWA-beta-propeller ternary system domain-containing protein</fullName>
    </recommendedName>
</protein>
<dbReference type="AlphaFoldDB" id="A0A5B9QPF4"/>
<dbReference type="KEGG" id="rul:UC8_18080"/>
<name>A0A5B9QPF4_9BACT</name>
<keyword evidence="3" id="KW-1185">Reference proteome</keyword>
<dbReference type="InterPro" id="IPR045552">
    <property type="entry name" value="bpX2"/>
</dbReference>
<dbReference type="Pfam" id="PF19918">
    <property type="entry name" value="bpX2"/>
    <property type="match status" value="1"/>
</dbReference>
<gene>
    <name evidence="2" type="ORF">UC8_18080</name>
</gene>
<evidence type="ECO:0000313" key="3">
    <source>
        <dbReference type="Proteomes" id="UP000325286"/>
    </source>
</evidence>
<accession>A0A5B9QPF4</accession>
<evidence type="ECO:0000313" key="2">
    <source>
        <dbReference type="EMBL" id="QEG39809.1"/>
    </source>
</evidence>
<dbReference type="OrthoDB" id="290678at2"/>
<reference evidence="2 3" key="1">
    <citation type="submission" date="2019-08" db="EMBL/GenBank/DDBJ databases">
        <title>Deep-cultivation of Planctomycetes and their phenomic and genomic characterization uncovers novel biology.</title>
        <authorList>
            <person name="Wiegand S."/>
            <person name="Jogler M."/>
            <person name="Boedeker C."/>
            <person name="Pinto D."/>
            <person name="Vollmers J."/>
            <person name="Rivas-Marin E."/>
            <person name="Kohn T."/>
            <person name="Peeters S.H."/>
            <person name="Heuer A."/>
            <person name="Rast P."/>
            <person name="Oberbeckmann S."/>
            <person name="Bunk B."/>
            <person name="Jeske O."/>
            <person name="Meyerdierks A."/>
            <person name="Storesund J.E."/>
            <person name="Kallscheuer N."/>
            <person name="Luecker S."/>
            <person name="Lage O.M."/>
            <person name="Pohl T."/>
            <person name="Merkel B.J."/>
            <person name="Hornburger P."/>
            <person name="Mueller R.-W."/>
            <person name="Bruemmer F."/>
            <person name="Labrenz M."/>
            <person name="Spormann A.M."/>
            <person name="Op den Camp H."/>
            <person name="Overmann J."/>
            <person name="Amann R."/>
            <person name="Jetten M.S.M."/>
            <person name="Mascher T."/>
            <person name="Medema M.H."/>
            <person name="Devos D.P."/>
            <person name="Kaster A.-K."/>
            <person name="Ovreas L."/>
            <person name="Rohde M."/>
            <person name="Galperin M.Y."/>
            <person name="Jogler C."/>
        </authorList>
    </citation>
    <scope>NUCLEOTIDE SEQUENCE [LARGE SCALE GENOMIC DNA]</scope>
    <source>
        <strain evidence="2 3">UC8</strain>
    </source>
</reference>
<dbReference type="RefSeq" id="WP_068134227.1">
    <property type="nucleotide sequence ID" value="NZ_CP042914.1"/>
</dbReference>